<dbReference type="Gene3D" id="2.60.40.1930">
    <property type="match status" value="1"/>
</dbReference>
<feature type="signal peptide" evidence="1">
    <location>
        <begin position="1"/>
        <end position="23"/>
    </location>
</feature>
<dbReference type="AlphaFoldDB" id="A0A437DLL8"/>
<evidence type="ECO:0000313" key="4">
    <source>
        <dbReference type="Proteomes" id="UP000283210"/>
    </source>
</evidence>
<feature type="chain" id="PRO_5019405975" description="Complement C3/4/5 macroglobulin domain-containing protein" evidence="1">
    <location>
        <begin position="24"/>
        <end position="77"/>
    </location>
</feature>
<dbReference type="InterPro" id="IPR041425">
    <property type="entry name" value="C3/4/5_MG1"/>
</dbReference>
<gene>
    <name evidence="3" type="ORF">OJAV_G00002550</name>
</gene>
<keyword evidence="1" id="KW-0732">Signal</keyword>
<proteinExistence type="predicted"/>
<name>A0A437DLL8_ORYJA</name>
<reference evidence="3 4" key="1">
    <citation type="submission" date="2018-11" db="EMBL/GenBank/DDBJ databases">
        <authorList>
            <person name="Lopez-Roques C."/>
            <person name="Donnadieu C."/>
            <person name="Bouchez O."/>
            <person name="Klopp C."/>
            <person name="Cabau C."/>
            <person name="Zahm M."/>
        </authorList>
    </citation>
    <scope>NUCLEOTIDE SEQUENCE [LARGE SCALE GENOMIC DNA]</scope>
    <source>
        <strain evidence="3">RS831</strain>
        <tissue evidence="3">Whole body</tissue>
    </source>
</reference>
<evidence type="ECO:0000259" key="2">
    <source>
        <dbReference type="Pfam" id="PF17790"/>
    </source>
</evidence>
<protein>
    <recommendedName>
        <fullName evidence="2">Complement C3/4/5 macroglobulin domain-containing protein</fullName>
    </recommendedName>
</protein>
<reference evidence="3 4" key="2">
    <citation type="submission" date="2019-01" db="EMBL/GenBank/DDBJ databases">
        <title>A chromosome length genome reference of the Java medaka (oryzias javanicus).</title>
        <authorList>
            <person name="Herpin A."/>
            <person name="Takehana Y."/>
            <person name="Naruse K."/>
            <person name="Ansai S."/>
            <person name="Kawaguchi M."/>
        </authorList>
    </citation>
    <scope>NUCLEOTIDE SEQUENCE [LARGE SCALE GENOMIC DNA]</scope>
    <source>
        <strain evidence="3">RS831</strain>
        <tissue evidence="3">Whole body</tissue>
    </source>
</reference>
<dbReference type="EMBL" id="CM012437">
    <property type="protein sequence ID" value="RVE75821.1"/>
    <property type="molecule type" value="Genomic_DNA"/>
</dbReference>
<feature type="domain" description="Complement C3/4/5 macroglobulin" evidence="2">
    <location>
        <begin position="25"/>
        <end position="75"/>
    </location>
</feature>
<dbReference type="Pfam" id="PF17790">
    <property type="entry name" value="MG1"/>
    <property type="match status" value="1"/>
</dbReference>
<evidence type="ECO:0000313" key="3">
    <source>
        <dbReference type="EMBL" id="RVE75821.1"/>
    </source>
</evidence>
<dbReference type="OrthoDB" id="6359008at2759"/>
<sequence>MRRALQLLLASLALVSWMSLIDAGPLNLMSSPNLLRVGTAENIFLECQDCSGADQPVTISVKNFPPFRDKLLQRQRL</sequence>
<evidence type="ECO:0000256" key="1">
    <source>
        <dbReference type="SAM" id="SignalP"/>
    </source>
</evidence>
<keyword evidence="4" id="KW-1185">Reference proteome</keyword>
<organism evidence="3 4">
    <name type="scientific">Oryzias javanicus</name>
    <name type="common">Javanese ricefish</name>
    <name type="synonym">Aplocheilus javanicus</name>
    <dbReference type="NCBI Taxonomy" id="123683"/>
    <lineage>
        <taxon>Eukaryota</taxon>
        <taxon>Metazoa</taxon>
        <taxon>Chordata</taxon>
        <taxon>Craniata</taxon>
        <taxon>Vertebrata</taxon>
        <taxon>Euteleostomi</taxon>
        <taxon>Actinopterygii</taxon>
        <taxon>Neopterygii</taxon>
        <taxon>Teleostei</taxon>
        <taxon>Neoteleostei</taxon>
        <taxon>Acanthomorphata</taxon>
        <taxon>Ovalentaria</taxon>
        <taxon>Atherinomorphae</taxon>
        <taxon>Beloniformes</taxon>
        <taxon>Adrianichthyidae</taxon>
        <taxon>Oryziinae</taxon>
        <taxon>Oryzias</taxon>
    </lineage>
</organism>
<accession>A0A437DLL8</accession>
<dbReference type="Proteomes" id="UP000283210">
    <property type="component" value="Chromosome 1"/>
</dbReference>